<feature type="chain" id="PRO_5045596822" description="GOLD domain-containing protein" evidence="8">
    <location>
        <begin position="25"/>
        <end position="224"/>
    </location>
</feature>
<keyword evidence="6" id="KW-0472">Membrane</keyword>
<evidence type="ECO:0000256" key="8">
    <source>
        <dbReference type="SAM" id="SignalP"/>
    </source>
</evidence>
<sequence length="224" mass="24172">MIMACAAAGLLISGSIMLYLVVDAQGVFSVQADCIGKAAVGVLPRARSCHGCQALVVCKSTPPVVAFAVAVVHASLACSGRITIGGDWQDHQVHCITEEIQSDVLVVGDYKVVSTSQDDLSVTAKVTSPRGKQLHPLENVHSGQFAFTSKESGKYVACFWLQSAHPNVHLNLALDWKTGVGAKDYESIAKKEKLDVWPGMELEPRQLEEAVGSIHKEMLYLRDR</sequence>
<evidence type="ECO:0000256" key="5">
    <source>
        <dbReference type="ARBA" id="ARBA00022989"/>
    </source>
</evidence>
<evidence type="ECO:0000313" key="10">
    <source>
        <dbReference type="EMBL" id="CAK9275172.1"/>
    </source>
</evidence>
<keyword evidence="4 8" id="KW-0732">Signal</keyword>
<keyword evidence="3 7" id="KW-0812">Transmembrane</keyword>
<dbReference type="Pfam" id="PF01105">
    <property type="entry name" value="EMP24_GP25L"/>
    <property type="match status" value="1"/>
</dbReference>
<dbReference type="PROSITE" id="PS50866">
    <property type="entry name" value="GOLD"/>
    <property type="match status" value="1"/>
</dbReference>
<comment type="similarity">
    <text evidence="2 7">Belongs to the EMP24/GP25L family.</text>
</comment>
<dbReference type="InterPro" id="IPR009038">
    <property type="entry name" value="GOLD_dom"/>
</dbReference>
<keyword evidence="11" id="KW-1185">Reference proteome</keyword>
<gene>
    <name evidence="10" type="ORF">CSSPJE1EN1_LOCUS20650</name>
</gene>
<dbReference type="PANTHER" id="PTHR22811">
    <property type="entry name" value="TRANSMEMBRANE EMP24 DOMAIN-CONTAINING PROTEIN"/>
    <property type="match status" value="1"/>
</dbReference>
<comment type="subcellular location">
    <subcellularLocation>
        <location evidence="1 7">Membrane</location>
        <topology evidence="1 7">Single-pass type I membrane protein</topology>
    </subcellularLocation>
</comment>
<evidence type="ECO:0000256" key="6">
    <source>
        <dbReference type="ARBA" id="ARBA00023136"/>
    </source>
</evidence>
<evidence type="ECO:0000256" key="7">
    <source>
        <dbReference type="RuleBase" id="RU003827"/>
    </source>
</evidence>
<dbReference type="SMART" id="SM01190">
    <property type="entry name" value="EMP24_GP25L"/>
    <property type="match status" value="1"/>
</dbReference>
<reference evidence="10" key="1">
    <citation type="submission" date="2024-02" db="EMBL/GenBank/DDBJ databases">
        <authorList>
            <consortium name="ELIXIR-Norway"/>
            <consortium name="Elixir Norway"/>
        </authorList>
    </citation>
    <scope>NUCLEOTIDE SEQUENCE</scope>
</reference>
<evidence type="ECO:0000256" key="3">
    <source>
        <dbReference type="ARBA" id="ARBA00022692"/>
    </source>
</evidence>
<evidence type="ECO:0000256" key="4">
    <source>
        <dbReference type="ARBA" id="ARBA00022729"/>
    </source>
</evidence>
<organism evidence="10 11">
    <name type="scientific">Sphagnum jensenii</name>
    <dbReference type="NCBI Taxonomy" id="128206"/>
    <lineage>
        <taxon>Eukaryota</taxon>
        <taxon>Viridiplantae</taxon>
        <taxon>Streptophyta</taxon>
        <taxon>Embryophyta</taxon>
        <taxon>Bryophyta</taxon>
        <taxon>Sphagnophytina</taxon>
        <taxon>Sphagnopsida</taxon>
        <taxon>Sphagnales</taxon>
        <taxon>Sphagnaceae</taxon>
        <taxon>Sphagnum</taxon>
    </lineage>
</organism>
<name>A0ABP0XC60_9BRYO</name>
<feature type="signal peptide" evidence="8">
    <location>
        <begin position="1"/>
        <end position="24"/>
    </location>
</feature>
<evidence type="ECO:0000313" key="11">
    <source>
        <dbReference type="Proteomes" id="UP001497444"/>
    </source>
</evidence>
<dbReference type="EMBL" id="OZ020101">
    <property type="protein sequence ID" value="CAK9275172.1"/>
    <property type="molecule type" value="Genomic_DNA"/>
</dbReference>
<evidence type="ECO:0000256" key="2">
    <source>
        <dbReference type="ARBA" id="ARBA00007104"/>
    </source>
</evidence>
<evidence type="ECO:0000256" key="1">
    <source>
        <dbReference type="ARBA" id="ARBA00004479"/>
    </source>
</evidence>
<keyword evidence="5" id="KW-1133">Transmembrane helix</keyword>
<dbReference type="InterPro" id="IPR015720">
    <property type="entry name" value="Emp24-like"/>
</dbReference>
<dbReference type="Proteomes" id="UP001497444">
    <property type="component" value="Chromosome 6"/>
</dbReference>
<feature type="domain" description="GOLD" evidence="9">
    <location>
        <begin position="93"/>
        <end position="206"/>
    </location>
</feature>
<evidence type="ECO:0000259" key="9">
    <source>
        <dbReference type="PROSITE" id="PS50866"/>
    </source>
</evidence>
<accession>A0ABP0XC60</accession>
<proteinExistence type="inferred from homology"/>
<protein>
    <recommendedName>
        <fullName evidence="9">GOLD domain-containing protein</fullName>
    </recommendedName>
</protein>